<evidence type="ECO:0000256" key="2">
    <source>
        <dbReference type="ARBA" id="ARBA00023015"/>
    </source>
</evidence>
<evidence type="ECO:0000259" key="7">
    <source>
        <dbReference type="Pfam" id="PF04542"/>
    </source>
</evidence>
<dbReference type="GO" id="GO:0016987">
    <property type="term" value="F:sigma factor activity"/>
    <property type="evidence" value="ECO:0007669"/>
    <property type="project" value="UniProtKB-KW"/>
</dbReference>
<protein>
    <submittedName>
        <fullName evidence="9">Uncharacterized protein</fullName>
    </submittedName>
</protein>
<dbReference type="OrthoDB" id="3453271at2"/>
<dbReference type="SUPFAM" id="SSF88946">
    <property type="entry name" value="Sigma2 domain of RNA polymerase sigma factors"/>
    <property type="match status" value="1"/>
</dbReference>
<evidence type="ECO:0000259" key="8">
    <source>
        <dbReference type="Pfam" id="PF08281"/>
    </source>
</evidence>
<dbReference type="InterPro" id="IPR039425">
    <property type="entry name" value="RNA_pol_sigma-70-like"/>
</dbReference>
<dbReference type="Pfam" id="PF04542">
    <property type="entry name" value="Sigma70_r2"/>
    <property type="match status" value="1"/>
</dbReference>
<keyword evidence="2" id="KW-0805">Transcription regulation</keyword>
<feature type="domain" description="RNA polymerase sigma factor 70 region 4 type 2" evidence="8">
    <location>
        <begin position="110"/>
        <end position="162"/>
    </location>
</feature>
<keyword evidence="10" id="KW-1185">Reference proteome</keyword>
<evidence type="ECO:0000256" key="1">
    <source>
        <dbReference type="ARBA" id="ARBA00010641"/>
    </source>
</evidence>
<accession>A0A7K0BWQ1</accession>
<dbReference type="Pfam" id="PF08281">
    <property type="entry name" value="Sigma70_r4_2"/>
    <property type="match status" value="1"/>
</dbReference>
<dbReference type="InterPro" id="IPR013325">
    <property type="entry name" value="RNA_pol_sigma_r2"/>
</dbReference>
<keyword evidence="3" id="KW-0731">Sigma factor</keyword>
<comment type="similarity">
    <text evidence="1">Belongs to the sigma-70 factor family. ECF subfamily.</text>
</comment>
<dbReference type="InterPro" id="IPR013249">
    <property type="entry name" value="RNA_pol_sigma70_r4_t2"/>
</dbReference>
<gene>
    <name evidence="9" type="ORF">ACRB68_31810</name>
</gene>
<dbReference type="InterPro" id="IPR013324">
    <property type="entry name" value="RNA_pol_sigma_r3/r4-like"/>
</dbReference>
<dbReference type="PANTHER" id="PTHR43133:SF8">
    <property type="entry name" value="RNA POLYMERASE SIGMA FACTOR HI_1459-RELATED"/>
    <property type="match status" value="1"/>
</dbReference>
<dbReference type="Gene3D" id="1.10.1740.10">
    <property type="match status" value="1"/>
</dbReference>
<reference evidence="9 10" key="1">
    <citation type="submission" date="2019-10" db="EMBL/GenBank/DDBJ databases">
        <title>Actinomadura rubteroloni sp. nov. and Actinomadura macrotermitis sp. nov., isolated from the gut of fungus growing-termite Macrotermes natalensis.</title>
        <authorList>
            <person name="Benndorf R."/>
            <person name="Martin K."/>
            <person name="Kuefner M."/>
            <person name="De Beer W."/>
            <person name="Kaster A.-K."/>
            <person name="Vollmers J."/>
            <person name="Poulsen M."/>
            <person name="Beemelmanns C."/>
        </authorList>
    </citation>
    <scope>NUCLEOTIDE SEQUENCE [LARGE SCALE GENOMIC DNA]</scope>
    <source>
        <strain evidence="9 10">RB68</strain>
    </source>
</reference>
<dbReference type="AlphaFoldDB" id="A0A7K0BWQ1"/>
<dbReference type="InterPro" id="IPR007627">
    <property type="entry name" value="RNA_pol_sigma70_r2"/>
</dbReference>
<dbReference type="Gene3D" id="1.10.10.10">
    <property type="entry name" value="Winged helix-like DNA-binding domain superfamily/Winged helix DNA-binding domain"/>
    <property type="match status" value="1"/>
</dbReference>
<feature type="compositionally biased region" description="Low complexity" evidence="6">
    <location>
        <begin position="300"/>
        <end position="319"/>
    </location>
</feature>
<evidence type="ECO:0000256" key="3">
    <source>
        <dbReference type="ARBA" id="ARBA00023082"/>
    </source>
</evidence>
<proteinExistence type="inferred from homology"/>
<evidence type="ECO:0000256" key="5">
    <source>
        <dbReference type="ARBA" id="ARBA00023163"/>
    </source>
</evidence>
<dbReference type="RefSeq" id="WP_153533233.1">
    <property type="nucleotide sequence ID" value="NZ_WEGH01000002.1"/>
</dbReference>
<dbReference type="GO" id="GO:0006352">
    <property type="term" value="P:DNA-templated transcription initiation"/>
    <property type="evidence" value="ECO:0007669"/>
    <property type="project" value="InterPro"/>
</dbReference>
<evidence type="ECO:0000256" key="6">
    <source>
        <dbReference type="SAM" id="MobiDB-lite"/>
    </source>
</evidence>
<evidence type="ECO:0000313" key="9">
    <source>
        <dbReference type="EMBL" id="MQY05114.1"/>
    </source>
</evidence>
<dbReference type="InterPro" id="IPR036388">
    <property type="entry name" value="WH-like_DNA-bd_sf"/>
</dbReference>
<keyword evidence="4" id="KW-0238">DNA-binding</keyword>
<comment type="caution">
    <text evidence="9">The sequence shown here is derived from an EMBL/GenBank/DDBJ whole genome shotgun (WGS) entry which is preliminary data.</text>
</comment>
<dbReference type="Proteomes" id="UP000487268">
    <property type="component" value="Unassembled WGS sequence"/>
</dbReference>
<evidence type="ECO:0000313" key="10">
    <source>
        <dbReference type="Proteomes" id="UP000487268"/>
    </source>
</evidence>
<name>A0A7K0BWQ1_9ACTN</name>
<dbReference type="EMBL" id="WEGH01000002">
    <property type="protein sequence ID" value="MQY05114.1"/>
    <property type="molecule type" value="Genomic_DNA"/>
</dbReference>
<evidence type="ECO:0000256" key="4">
    <source>
        <dbReference type="ARBA" id="ARBA00023125"/>
    </source>
</evidence>
<dbReference type="PANTHER" id="PTHR43133">
    <property type="entry name" value="RNA POLYMERASE ECF-TYPE SIGMA FACTO"/>
    <property type="match status" value="1"/>
</dbReference>
<sequence length="463" mass="49002">MTRWSPYDPAVDRTLVQELREEGVRALGALYDSYAERLYDYALTMTADPRVAADIVHDVFVDAGRRAPRMRDHLHLRAWLYGAARRRCLQRGRAHEPYWDVPEEERAALEPLQAALAELDPDDQELLLLTDRHGLSPADLGALLGVPPRRAAARADRARGRMSGPSDDTVPAPVVVLAARSPFAVRPRCRPRPAPAGPATALADVPAAVLPAALRHRVVHTATDPELAGYRADIVARGGGLTPAGLPNQPGVPSPITRRWLFAGGGMAGALVTALVVAQLMGLEPAPTLLLWPPGHNERQPGPAGPAQPGARPGTRPGADQPPGGRSGGAPVSPQLDGRRPQTTPPARVPHTPATSPSPSPSMRPARTGRLEVLTAKVTMYGTKTARVRLRAAGGPVRWKAVASDERLTLTPATGALTEDGSGELTVRLSSALIGLPGRATLTIADADGALKQVPVEWGVSLL</sequence>
<feature type="region of interest" description="Disordered" evidence="6">
    <location>
        <begin position="291"/>
        <end position="366"/>
    </location>
</feature>
<keyword evidence="5" id="KW-0804">Transcription</keyword>
<organism evidence="9 10">
    <name type="scientific">Actinomadura macrotermitis</name>
    <dbReference type="NCBI Taxonomy" id="2585200"/>
    <lineage>
        <taxon>Bacteria</taxon>
        <taxon>Bacillati</taxon>
        <taxon>Actinomycetota</taxon>
        <taxon>Actinomycetes</taxon>
        <taxon>Streptosporangiales</taxon>
        <taxon>Thermomonosporaceae</taxon>
        <taxon>Actinomadura</taxon>
    </lineage>
</organism>
<feature type="domain" description="RNA polymerase sigma-70 region 2" evidence="7">
    <location>
        <begin position="30"/>
        <end position="94"/>
    </location>
</feature>
<dbReference type="GO" id="GO:0003677">
    <property type="term" value="F:DNA binding"/>
    <property type="evidence" value="ECO:0007669"/>
    <property type="project" value="UniProtKB-KW"/>
</dbReference>
<dbReference type="SUPFAM" id="SSF88659">
    <property type="entry name" value="Sigma3 and sigma4 domains of RNA polymerase sigma factors"/>
    <property type="match status" value="1"/>
</dbReference>